<dbReference type="EMBL" id="VCAU01000093">
    <property type="protein sequence ID" value="KAF9885582.1"/>
    <property type="molecule type" value="Genomic_DNA"/>
</dbReference>
<reference evidence="2" key="2">
    <citation type="submission" date="2020-02" db="EMBL/GenBank/DDBJ databases">
        <authorList>
            <person name="Gilchrist C.L.M."/>
            <person name="Chooi Y.-H."/>
        </authorList>
    </citation>
    <scope>NUCLEOTIDE SEQUENCE</scope>
    <source>
        <strain evidence="2">MST-FP2251</strain>
    </source>
</reference>
<feature type="signal peptide" evidence="1">
    <location>
        <begin position="1"/>
        <end position="20"/>
    </location>
</feature>
<dbReference type="AlphaFoldDB" id="A0AAD4GQK1"/>
<protein>
    <recommendedName>
        <fullName evidence="4">Glycoside hydrolase family 71 protein</fullName>
    </recommendedName>
</protein>
<dbReference type="GO" id="GO:0051118">
    <property type="term" value="F:glucan endo-1,3-alpha-glucosidase activity"/>
    <property type="evidence" value="ECO:0007669"/>
    <property type="project" value="InterPro"/>
</dbReference>
<dbReference type="Proteomes" id="UP001194746">
    <property type="component" value="Unassembled WGS sequence"/>
</dbReference>
<dbReference type="InterPro" id="IPR005197">
    <property type="entry name" value="Glyco_hydro_71"/>
</dbReference>
<evidence type="ECO:0000256" key="1">
    <source>
        <dbReference type="SAM" id="SignalP"/>
    </source>
</evidence>
<accession>A0AAD4GQK1</accession>
<evidence type="ECO:0008006" key="4">
    <source>
        <dbReference type="Google" id="ProtNLM"/>
    </source>
</evidence>
<evidence type="ECO:0000313" key="2">
    <source>
        <dbReference type="EMBL" id="KAF9885582.1"/>
    </source>
</evidence>
<name>A0AAD4GQK1_ASPNN</name>
<feature type="chain" id="PRO_5042038750" description="Glycoside hydrolase family 71 protein" evidence="1">
    <location>
        <begin position="21"/>
        <end position="195"/>
    </location>
</feature>
<evidence type="ECO:0000313" key="3">
    <source>
        <dbReference type="Proteomes" id="UP001194746"/>
    </source>
</evidence>
<organism evidence="2 3">
    <name type="scientific">Aspergillus nanangensis</name>
    <dbReference type="NCBI Taxonomy" id="2582783"/>
    <lineage>
        <taxon>Eukaryota</taxon>
        <taxon>Fungi</taxon>
        <taxon>Dikarya</taxon>
        <taxon>Ascomycota</taxon>
        <taxon>Pezizomycotina</taxon>
        <taxon>Eurotiomycetes</taxon>
        <taxon>Eurotiomycetidae</taxon>
        <taxon>Eurotiales</taxon>
        <taxon>Aspergillaceae</taxon>
        <taxon>Aspergillus</taxon>
        <taxon>Aspergillus subgen. Circumdati</taxon>
    </lineage>
</organism>
<gene>
    <name evidence="2" type="ORF">FE257_012788</name>
</gene>
<keyword evidence="1" id="KW-0732">Signal</keyword>
<proteinExistence type="predicted"/>
<dbReference type="Pfam" id="PF03659">
    <property type="entry name" value="Glyco_hydro_71"/>
    <property type="match status" value="1"/>
</dbReference>
<comment type="caution">
    <text evidence="2">The sequence shown here is derived from an EMBL/GenBank/DDBJ whole genome shotgun (WGS) entry which is preliminary data.</text>
</comment>
<keyword evidence="3" id="KW-1185">Reference proteome</keyword>
<dbReference type="Gene3D" id="3.20.20.80">
    <property type="entry name" value="Glycosidases"/>
    <property type="match status" value="1"/>
</dbReference>
<reference evidence="2" key="1">
    <citation type="journal article" date="2019" name="Beilstein J. Org. Chem.">
        <title>Nanangenines: drimane sesquiterpenoids as the dominant metabolite cohort of a novel Australian fungus, Aspergillus nanangensis.</title>
        <authorList>
            <person name="Lacey H.J."/>
            <person name="Gilchrist C.L.M."/>
            <person name="Crombie A."/>
            <person name="Kalaitzis J.A."/>
            <person name="Vuong D."/>
            <person name="Rutledge P.J."/>
            <person name="Turner P."/>
            <person name="Pitt J.I."/>
            <person name="Lacey E."/>
            <person name="Chooi Y.H."/>
            <person name="Piggott A.M."/>
        </authorList>
    </citation>
    <scope>NUCLEOTIDE SEQUENCE</scope>
    <source>
        <strain evidence="2">MST-FP2251</strain>
    </source>
</reference>
<sequence>MRLLAALASALACGASLVEAKAVFAHFMVSNTKSLGLDDWRTEIGLAQGAGIDAFVLNIANEDSTNNIAIPIAFTAAYDMGFQLLFSFDYAGNGAWDKVVCEVDSWFGQRKRLLEHLLPCVELPSNTNKHCLKHLLLLVNNHETLKVSLYGIRRHNPRYNSASDVRLASLSEWLHPNLLPLTPGLWSLTLDWTSG</sequence>